<dbReference type="OrthoDB" id="3224413at2759"/>
<keyword evidence="4" id="KW-1185">Reference proteome</keyword>
<feature type="domain" description="DUF6699" evidence="2">
    <location>
        <begin position="217"/>
        <end position="392"/>
    </location>
</feature>
<evidence type="ECO:0000313" key="4">
    <source>
        <dbReference type="Proteomes" id="UP000054549"/>
    </source>
</evidence>
<feature type="compositionally biased region" description="Basic residues" evidence="1">
    <location>
        <begin position="1"/>
        <end position="10"/>
    </location>
</feature>
<feature type="compositionally biased region" description="Low complexity" evidence="1">
    <location>
        <begin position="111"/>
        <end position="128"/>
    </location>
</feature>
<sequence>MTKFGNKVHSHSQGQAFNGLLLDSTTGPEDDDHSSIQSSQNQTSNNPRSYPSYHPHFIHPPLLTKPLSTTSPHLHALPKPNAMRKSHHPKRVHFSENCLTFAPITTIHVRTPSPTDDSDHSASSSSSSPDPPTPPPMQYVPSPYPFAQAALISTPGVVSPSQFPTPMPGMMSLLVPTPTPSPPHSLPPQKSESQMMLAQQMNVHHLLAFSPSSVSILLYNVLNPPNIQNLAKNCQRPIYELEELATNPPLPQMTITSSLLPDQWHIKVTPSRHRTELAGMFSPSSTIFSPMLGMMSPDAFGSPTGGAGTGYITVLDVLLALYTSLRMIVHPSEYKTLTRSPVSPTHTEESVTSAFWARIASVQDPKKREEQRRKGVRRIDFLGSDTKFLGLTGTLKNDEWELELGDWKPLPMVPSSQGDQQ</sequence>
<feature type="region of interest" description="Disordered" evidence="1">
    <location>
        <begin position="169"/>
        <end position="190"/>
    </location>
</feature>
<reference evidence="3 4" key="1">
    <citation type="submission" date="2014-04" db="EMBL/GenBank/DDBJ databases">
        <title>Evolutionary Origins and Diversification of the Mycorrhizal Mutualists.</title>
        <authorList>
            <consortium name="DOE Joint Genome Institute"/>
            <consortium name="Mycorrhizal Genomics Consortium"/>
            <person name="Kohler A."/>
            <person name="Kuo A."/>
            <person name="Nagy L.G."/>
            <person name="Floudas D."/>
            <person name="Copeland A."/>
            <person name="Barry K.W."/>
            <person name="Cichocki N."/>
            <person name="Veneault-Fourrey C."/>
            <person name="LaButti K."/>
            <person name="Lindquist E.A."/>
            <person name="Lipzen A."/>
            <person name="Lundell T."/>
            <person name="Morin E."/>
            <person name="Murat C."/>
            <person name="Riley R."/>
            <person name="Ohm R."/>
            <person name="Sun H."/>
            <person name="Tunlid A."/>
            <person name="Henrissat B."/>
            <person name="Grigoriev I.V."/>
            <person name="Hibbett D.S."/>
            <person name="Martin F."/>
        </authorList>
    </citation>
    <scope>NUCLEOTIDE SEQUENCE [LARGE SCALE GENOMIC DNA]</scope>
    <source>
        <strain evidence="3 4">Koide BX008</strain>
    </source>
</reference>
<accession>A0A0C2WSI3</accession>
<dbReference type="InterPro" id="IPR046522">
    <property type="entry name" value="DUF6699"/>
</dbReference>
<dbReference type="Pfam" id="PF20415">
    <property type="entry name" value="DUF6699"/>
    <property type="match status" value="1"/>
</dbReference>
<dbReference type="STRING" id="946122.A0A0C2WSI3"/>
<name>A0A0C2WSI3_AMAMK</name>
<dbReference type="AlphaFoldDB" id="A0A0C2WSI3"/>
<organism evidence="3 4">
    <name type="scientific">Amanita muscaria (strain Koide BX008)</name>
    <dbReference type="NCBI Taxonomy" id="946122"/>
    <lineage>
        <taxon>Eukaryota</taxon>
        <taxon>Fungi</taxon>
        <taxon>Dikarya</taxon>
        <taxon>Basidiomycota</taxon>
        <taxon>Agaricomycotina</taxon>
        <taxon>Agaricomycetes</taxon>
        <taxon>Agaricomycetidae</taxon>
        <taxon>Agaricales</taxon>
        <taxon>Pluteineae</taxon>
        <taxon>Amanitaceae</taxon>
        <taxon>Amanita</taxon>
    </lineage>
</organism>
<proteinExistence type="predicted"/>
<dbReference type="Proteomes" id="UP000054549">
    <property type="component" value="Unassembled WGS sequence"/>
</dbReference>
<dbReference type="HOGENOM" id="CLU_652076_0_0_1"/>
<evidence type="ECO:0000259" key="2">
    <source>
        <dbReference type="Pfam" id="PF20415"/>
    </source>
</evidence>
<protein>
    <recommendedName>
        <fullName evidence="2">DUF6699 domain-containing protein</fullName>
    </recommendedName>
</protein>
<gene>
    <name evidence="3" type="ORF">M378DRAFT_14649</name>
</gene>
<evidence type="ECO:0000256" key="1">
    <source>
        <dbReference type="SAM" id="MobiDB-lite"/>
    </source>
</evidence>
<feature type="region of interest" description="Disordered" evidence="1">
    <location>
        <begin position="108"/>
        <end position="140"/>
    </location>
</feature>
<feature type="region of interest" description="Disordered" evidence="1">
    <location>
        <begin position="1"/>
        <end position="90"/>
    </location>
</feature>
<feature type="compositionally biased region" description="Pro residues" evidence="1">
    <location>
        <begin position="177"/>
        <end position="186"/>
    </location>
</feature>
<feature type="compositionally biased region" description="Low complexity" evidence="1">
    <location>
        <begin position="35"/>
        <end position="46"/>
    </location>
</feature>
<dbReference type="InParanoid" id="A0A0C2WSI3"/>
<dbReference type="EMBL" id="KN818311">
    <property type="protein sequence ID" value="KIL59711.1"/>
    <property type="molecule type" value="Genomic_DNA"/>
</dbReference>
<feature type="compositionally biased region" description="Pro residues" evidence="1">
    <location>
        <begin position="129"/>
        <end position="140"/>
    </location>
</feature>
<evidence type="ECO:0000313" key="3">
    <source>
        <dbReference type="EMBL" id="KIL59711.1"/>
    </source>
</evidence>